<evidence type="ECO:0000313" key="4">
    <source>
        <dbReference type="EMBL" id="HII70800.1"/>
    </source>
</evidence>
<dbReference type="Gene3D" id="2.40.50.100">
    <property type="match status" value="1"/>
</dbReference>
<dbReference type="SMART" id="SM00316">
    <property type="entry name" value="S1"/>
    <property type="match status" value="1"/>
</dbReference>
<organism evidence="4 5">
    <name type="scientific">Methanopyrus kandleri</name>
    <dbReference type="NCBI Taxonomy" id="2320"/>
    <lineage>
        <taxon>Archaea</taxon>
        <taxon>Methanobacteriati</taxon>
        <taxon>Methanobacteriota</taxon>
        <taxon>Methanomada group</taxon>
        <taxon>Methanopyri</taxon>
        <taxon>Methanopyrales</taxon>
        <taxon>Methanopyraceae</taxon>
        <taxon>Methanopyrus</taxon>
    </lineage>
</organism>
<dbReference type="SUPFAM" id="SSF110324">
    <property type="entry name" value="Ribosomal L27 protein-like"/>
    <property type="match status" value="1"/>
</dbReference>
<dbReference type="InterPro" id="IPR039771">
    <property type="entry name" value="Csl4"/>
</dbReference>
<dbReference type="OMA" id="CGNVETR"/>
<dbReference type="InterPro" id="IPR030850">
    <property type="entry name" value="Exosome_Csl4_arc"/>
</dbReference>
<keyword evidence="2" id="KW-0862">Zinc</keyword>
<dbReference type="SUPFAM" id="SSF50249">
    <property type="entry name" value="Nucleic acid-binding proteins"/>
    <property type="match status" value="1"/>
</dbReference>
<dbReference type="Gene3D" id="2.40.50.140">
    <property type="entry name" value="Nucleic acid-binding proteins"/>
    <property type="match status" value="1"/>
</dbReference>
<dbReference type="PANTHER" id="PTHR12686">
    <property type="entry name" value="3'-5' EXORIBONUCLEASE CSL4-RELATED"/>
    <property type="match status" value="1"/>
</dbReference>
<dbReference type="PANTHER" id="PTHR12686:SF8">
    <property type="entry name" value="EXOSOME COMPLEX COMPONENT CSL4"/>
    <property type="match status" value="1"/>
</dbReference>
<feature type="binding site" evidence="2">
    <location>
        <position position="176"/>
    </location>
    <ligand>
        <name>Zn(2+)</name>
        <dbReference type="ChEBI" id="CHEBI:29105"/>
    </ligand>
</feature>
<evidence type="ECO:0000256" key="2">
    <source>
        <dbReference type="HAMAP-Rule" id="MF_00975"/>
    </source>
</evidence>
<dbReference type="GO" id="GO:0008270">
    <property type="term" value="F:zinc ion binding"/>
    <property type="evidence" value="ECO:0007669"/>
    <property type="project" value="UniProtKB-UniRule"/>
</dbReference>
<protein>
    <recommendedName>
        <fullName evidence="2">Exosome complex component Csl4</fullName>
    </recommendedName>
</protein>
<evidence type="ECO:0000256" key="1">
    <source>
        <dbReference type="ARBA" id="ARBA00022835"/>
    </source>
</evidence>
<accession>A0A832T2F0</accession>
<dbReference type="Gene3D" id="2.20.70.10">
    <property type="match status" value="1"/>
</dbReference>
<dbReference type="Proteomes" id="UP000619545">
    <property type="component" value="Unassembled WGS sequence"/>
</dbReference>
<comment type="subcellular location">
    <subcellularLocation>
        <location evidence="2">Cytoplasm</location>
    </subcellularLocation>
</comment>
<dbReference type="InterPro" id="IPR012340">
    <property type="entry name" value="NA-bd_OB-fold"/>
</dbReference>
<dbReference type="EMBL" id="DUJS01000004">
    <property type="protein sequence ID" value="HII70800.1"/>
    <property type="molecule type" value="Genomic_DNA"/>
</dbReference>
<proteinExistence type="inferred from homology"/>
<dbReference type="GO" id="GO:0000178">
    <property type="term" value="C:exosome (RNase complex)"/>
    <property type="evidence" value="ECO:0007669"/>
    <property type="project" value="UniProtKB-KW"/>
</dbReference>
<sequence length="196" mass="21612">MRRYVEPGKFVLPGDKITVAEAFYPGPGTYEDGGVVRAAITGRVEVDLEEREVRVEPYVDTPPKLKRGASVIGRVQSVKEQVVLVKICFVDDRTDREPPTSGVGGIHISKVRDAYVEDLADEFQPGDIVRARVVSTKMPVQLSTVGKEYGVVLAYCTRCRSELEKVKGRTLRCPVCGHTETRKVAAGYLREAESDA</sequence>
<dbReference type="GeneID" id="1477363"/>
<dbReference type="GO" id="GO:0006401">
    <property type="term" value="P:RNA catabolic process"/>
    <property type="evidence" value="ECO:0007669"/>
    <property type="project" value="UniProtKB-UniRule"/>
</dbReference>
<comment type="caution">
    <text evidence="4">The sequence shown here is derived from an EMBL/GenBank/DDBJ whole genome shotgun (WGS) entry which is preliminary data.</text>
</comment>
<dbReference type="GO" id="GO:0005737">
    <property type="term" value="C:cytoplasm"/>
    <property type="evidence" value="ECO:0007669"/>
    <property type="project" value="UniProtKB-SubCell"/>
</dbReference>
<dbReference type="GO" id="GO:0006396">
    <property type="term" value="P:RNA processing"/>
    <property type="evidence" value="ECO:0007669"/>
    <property type="project" value="InterPro"/>
</dbReference>
<comment type="similarity">
    <text evidence="2">Belongs to the CSL4 family.</text>
</comment>
<dbReference type="InterPro" id="IPR025721">
    <property type="entry name" value="Exosome_cplx_N_dom"/>
</dbReference>
<comment type="subunit">
    <text evidence="2">Component of the archaeal exosome complex. Forms a trimer of Rrp4 and/or Csl4 subunits. The trimer associates with an hexameric ring-like arrangement composed of 3 Rrp41-Rrp42 heterodimers. Interacts with DnaG.</text>
</comment>
<keyword evidence="2" id="KW-0963">Cytoplasm</keyword>
<comment type="function">
    <text evidence="2">Non-catalytic component of the exosome, which is a complex involved in RNA degradation. Increases the RNA binding and the efficiency of RNA degradation. Helpful for the interaction of the exosome with A-poor RNAs.</text>
</comment>
<dbReference type="InterPro" id="IPR003029">
    <property type="entry name" value="S1_domain"/>
</dbReference>
<keyword evidence="1 2" id="KW-0271">Exosome</keyword>
<dbReference type="HAMAP" id="MF_00975">
    <property type="entry name" value="Exosome_Csl4"/>
    <property type="match status" value="1"/>
</dbReference>
<keyword evidence="2" id="KW-0479">Metal-binding</keyword>
<dbReference type="RefSeq" id="WP_011018432.1">
    <property type="nucleotide sequence ID" value="NZ_DUJS01000004.1"/>
</dbReference>
<evidence type="ECO:0000313" key="5">
    <source>
        <dbReference type="Proteomes" id="UP000619545"/>
    </source>
</evidence>
<feature type="binding site" evidence="2">
    <location>
        <position position="173"/>
    </location>
    <ligand>
        <name>Zn(2+)</name>
        <dbReference type="ChEBI" id="CHEBI:29105"/>
    </ligand>
</feature>
<dbReference type="PROSITE" id="PS50126">
    <property type="entry name" value="S1"/>
    <property type="match status" value="1"/>
</dbReference>
<dbReference type="GO" id="GO:0003676">
    <property type="term" value="F:nucleic acid binding"/>
    <property type="evidence" value="ECO:0007669"/>
    <property type="project" value="InterPro"/>
</dbReference>
<dbReference type="NCBIfam" id="NF034126">
    <property type="entry name" value="PRK09521.1"/>
    <property type="match status" value="1"/>
</dbReference>
<dbReference type="AlphaFoldDB" id="A0A832T2F0"/>
<feature type="domain" description="S1 motif" evidence="3">
    <location>
        <begin position="68"/>
        <end position="156"/>
    </location>
</feature>
<feature type="binding site" evidence="2">
    <location>
        <position position="156"/>
    </location>
    <ligand>
        <name>Zn(2+)</name>
        <dbReference type="ChEBI" id="CHEBI:29105"/>
    </ligand>
</feature>
<evidence type="ECO:0000259" key="3">
    <source>
        <dbReference type="PROSITE" id="PS50126"/>
    </source>
</evidence>
<gene>
    <name evidence="2" type="primary">csl4</name>
    <name evidence="4" type="ORF">HA336_06160</name>
</gene>
<name>A0A832T2F0_9EURY</name>
<reference evidence="4" key="1">
    <citation type="journal article" date="2020" name="bioRxiv">
        <title>A rank-normalized archaeal taxonomy based on genome phylogeny resolves widespread incomplete and uneven classifications.</title>
        <authorList>
            <person name="Rinke C."/>
            <person name="Chuvochina M."/>
            <person name="Mussig A.J."/>
            <person name="Chaumeil P.-A."/>
            <person name="Waite D.W."/>
            <person name="Whitman W.B."/>
            <person name="Parks D.H."/>
            <person name="Hugenholtz P."/>
        </authorList>
    </citation>
    <scope>NUCLEOTIDE SEQUENCE</scope>
    <source>
        <strain evidence="4">UBA8853</strain>
    </source>
</reference>
<feature type="binding site" evidence="2">
    <location>
        <position position="159"/>
    </location>
    <ligand>
        <name>Zn(2+)</name>
        <dbReference type="ChEBI" id="CHEBI:29105"/>
    </ligand>
</feature>
<dbReference type="Pfam" id="PF14382">
    <property type="entry name" value="ECR1_N"/>
    <property type="match status" value="1"/>
</dbReference>